<dbReference type="GO" id="GO:0055085">
    <property type="term" value="P:transmembrane transport"/>
    <property type="evidence" value="ECO:0007669"/>
    <property type="project" value="InterPro"/>
</dbReference>
<comment type="subcellular location">
    <subcellularLocation>
        <location evidence="1">Cell inner membrane</location>
        <topology evidence="1">Single-pass membrane protein</topology>
        <orientation evidence="1">Periplasmic side</orientation>
    </subcellularLocation>
</comment>
<gene>
    <name evidence="4" type="ORF">EMLFYP7_04434</name>
</gene>
<feature type="domain" description="TonB C-terminal" evidence="3">
    <location>
        <begin position="73"/>
        <end position="133"/>
    </location>
</feature>
<keyword evidence="1" id="KW-0472">Membrane</keyword>
<name>A0A6N3HXM3_9ENTR</name>
<keyword evidence="2" id="KW-0732">Signal</keyword>
<dbReference type="EMBL" id="CACRTZ010000037">
    <property type="protein sequence ID" value="VYU80429.1"/>
    <property type="molecule type" value="Genomic_DNA"/>
</dbReference>
<dbReference type="InterPro" id="IPR037682">
    <property type="entry name" value="TonB_C"/>
</dbReference>
<dbReference type="SUPFAM" id="SSF74653">
    <property type="entry name" value="TolA/TonB C-terminal domain"/>
    <property type="match status" value="1"/>
</dbReference>
<dbReference type="GO" id="GO:0015031">
    <property type="term" value="P:protein transport"/>
    <property type="evidence" value="ECO:0007669"/>
    <property type="project" value="UniProtKB-UniRule"/>
</dbReference>
<dbReference type="GO" id="GO:0031992">
    <property type="term" value="F:energy transducer activity"/>
    <property type="evidence" value="ECO:0007669"/>
    <property type="project" value="InterPro"/>
</dbReference>
<dbReference type="Pfam" id="PF03544">
    <property type="entry name" value="TonB_C"/>
    <property type="match status" value="1"/>
</dbReference>
<reference evidence="4" key="1">
    <citation type="submission" date="2019-11" db="EMBL/GenBank/DDBJ databases">
        <authorList>
            <person name="Feng L."/>
        </authorList>
    </citation>
    <scope>NUCLEOTIDE SEQUENCE</scope>
    <source>
        <strain evidence="4">EMassiliensisLFYP7</strain>
    </source>
</reference>
<keyword evidence="1" id="KW-0653">Protein transport</keyword>
<accession>A0A6N3HXM3</accession>
<sequence>MTRGTQRAKPTRQFKMTRFLLSILSISILAGCAVLKPEGCSKSRSTDNCVYTAQARYPVSQKECEGRIFKETPRYPAEAQAKKISGQVTGKFDVNDSGNAKNIALEGDKLFFATAAQAISRSCWKAGSSNQTVSYSFNPL</sequence>
<protein>
    <recommendedName>
        <fullName evidence="1">Protein TonB</fullName>
    </recommendedName>
</protein>
<keyword evidence="1" id="KW-0813">Transport</keyword>
<proteinExistence type="inferred from homology"/>
<evidence type="ECO:0000259" key="3">
    <source>
        <dbReference type="Pfam" id="PF03544"/>
    </source>
</evidence>
<dbReference type="PRINTS" id="PR01374">
    <property type="entry name" value="TONBPROTEIN"/>
</dbReference>
<feature type="signal peptide" evidence="2">
    <location>
        <begin position="1"/>
        <end position="30"/>
    </location>
</feature>
<dbReference type="PROSITE" id="PS51257">
    <property type="entry name" value="PROKAR_LIPOPROTEIN"/>
    <property type="match status" value="1"/>
</dbReference>
<dbReference type="Gene3D" id="3.30.2420.10">
    <property type="entry name" value="TonB"/>
    <property type="match status" value="1"/>
</dbReference>
<evidence type="ECO:0000313" key="4">
    <source>
        <dbReference type="EMBL" id="VYU80429.1"/>
    </source>
</evidence>
<keyword evidence="1" id="KW-0735">Signal-anchor</keyword>
<organism evidence="4">
    <name type="scientific">Phytobacter massiliensis</name>
    <dbReference type="NCBI Taxonomy" id="1485952"/>
    <lineage>
        <taxon>Bacteria</taxon>
        <taxon>Pseudomonadati</taxon>
        <taxon>Pseudomonadota</taxon>
        <taxon>Gammaproteobacteria</taxon>
        <taxon>Enterobacterales</taxon>
        <taxon>Enterobacteriaceae</taxon>
        <taxon>Phytobacter</taxon>
    </lineage>
</organism>
<dbReference type="RefSeq" id="WP_421957910.1">
    <property type="nucleotide sequence ID" value="NZ_CACRTZ010000037.1"/>
</dbReference>
<dbReference type="GO" id="GO:0005886">
    <property type="term" value="C:plasma membrane"/>
    <property type="evidence" value="ECO:0007669"/>
    <property type="project" value="UniProtKB-SubCell"/>
</dbReference>
<dbReference type="AlphaFoldDB" id="A0A6N3HXM3"/>
<dbReference type="InterPro" id="IPR003538">
    <property type="entry name" value="TonB"/>
</dbReference>
<dbReference type="GO" id="GO:0015891">
    <property type="term" value="P:siderophore transport"/>
    <property type="evidence" value="ECO:0007669"/>
    <property type="project" value="InterPro"/>
</dbReference>
<feature type="chain" id="PRO_5026920255" description="Protein TonB" evidence="2">
    <location>
        <begin position="31"/>
        <end position="140"/>
    </location>
</feature>
<keyword evidence="1" id="KW-1003">Cell membrane</keyword>
<dbReference type="GO" id="GO:0030288">
    <property type="term" value="C:outer membrane-bounded periplasmic space"/>
    <property type="evidence" value="ECO:0007669"/>
    <property type="project" value="InterPro"/>
</dbReference>
<keyword evidence="1" id="KW-0812">Transmembrane</keyword>
<keyword evidence="1" id="KW-0997">Cell inner membrane</keyword>
<comment type="similarity">
    <text evidence="1">Belongs to the TonB family.</text>
</comment>
<evidence type="ECO:0000256" key="1">
    <source>
        <dbReference type="RuleBase" id="RU362123"/>
    </source>
</evidence>
<evidence type="ECO:0000256" key="2">
    <source>
        <dbReference type="SAM" id="SignalP"/>
    </source>
</evidence>
<comment type="function">
    <text evidence="1">Interacts with outer membrane receptor proteins that carry out high-affinity binding and energy dependent uptake into the periplasmic space of specific substrates. It could act to transduce energy from the cytoplasmic membrane to specific energy-requiring processes in the outer membrane, resulting in the release into the periplasm of ligands bound by these outer membrane proteins.</text>
</comment>